<feature type="domain" description="Protein kinase" evidence="12">
    <location>
        <begin position="12"/>
        <end position="265"/>
    </location>
</feature>
<dbReference type="InterPro" id="IPR017441">
    <property type="entry name" value="Protein_kinase_ATP_BS"/>
</dbReference>
<organism evidence="13 14">
    <name type="scientific">Tritrichomonas foetus</name>
    <dbReference type="NCBI Taxonomy" id="1144522"/>
    <lineage>
        <taxon>Eukaryota</taxon>
        <taxon>Metamonada</taxon>
        <taxon>Parabasalia</taxon>
        <taxon>Tritrichomonadida</taxon>
        <taxon>Tritrichomonadidae</taxon>
        <taxon>Tritrichomonas</taxon>
    </lineage>
</organism>
<dbReference type="InterPro" id="IPR011009">
    <property type="entry name" value="Kinase-like_dom_sf"/>
</dbReference>
<dbReference type="VEuPathDB" id="TrichDB:TRFO_21879"/>
<dbReference type="GO" id="GO:0035556">
    <property type="term" value="P:intracellular signal transduction"/>
    <property type="evidence" value="ECO:0007669"/>
    <property type="project" value="TreeGrafter"/>
</dbReference>
<comment type="caution">
    <text evidence="13">The sequence shown here is derived from an EMBL/GenBank/DDBJ whole genome shotgun (WGS) entry which is preliminary data.</text>
</comment>
<protein>
    <recommendedName>
        <fullName evidence="1">non-specific serine/threonine protein kinase</fullName>
        <ecNumber evidence="1">2.7.11.1</ecNumber>
    </recommendedName>
</protein>
<evidence type="ECO:0000313" key="14">
    <source>
        <dbReference type="Proteomes" id="UP000179807"/>
    </source>
</evidence>
<dbReference type="SUPFAM" id="SSF56112">
    <property type="entry name" value="Protein kinase-like (PK-like)"/>
    <property type="match status" value="1"/>
</dbReference>
<dbReference type="PANTHER" id="PTHR24346:SF30">
    <property type="entry name" value="MATERNAL EMBRYONIC LEUCINE ZIPPER KINASE"/>
    <property type="match status" value="1"/>
</dbReference>
<evidence type="ECO:0000256" key="8">
    <source>
        <dbReference type="ARBA" id="ARBA00048679"/>
    </source>
</evidence>
<proteinExistence type="inferred from homology"/>
<evidence type="ECO:0000256" key="11">
    <source>
        <dbReference type="SAM" id="MobiDB-lite"/>
    </source>
</evidence>
<dbReference type="InterPro" id="IPR000719">
    <property type="entry name" value="Prot_kinase_dom"/>
</dbReference>
<dbReference type="FunFam" id="1.10.510.10:FF:000592">
    <property type="entry name" value="CAMK family protein kinase"/>
    <property type="match status" value="1"/>
</dbReference>
<dbReference type="PROSITE" id="PS00107">
    <property type="entry name" value="PROTEIN_KINASE_ATP"/>
    <property type="match status" value="1"/>
</dbReference>
<dbReference type="AlphaFoldDB" id="A0A1J4KE17"/>
<evidence type="ECO:0000256" key="1">
    <source>
        <dbReference type="ARBA" id="ARBA00012513"/>
    </source>
</evidence>
<comment type="similarity">
    <text evidence="10">Belongs to the protein kinase superfamily.</text>
</comment>
<evidence type="ECO:0000259" key="12">
    <source>
        <dbReference type="PROSITE" id="PS50011"/>
    </source>
</evidence>
<evidence type="ECO:0000256" key="9">
    <source>
        <dbReference type="PROSITE-ProRule" id="PRU10141"/>
    </source>
</evidence>
<keyword evidence="4 9" id="KW-0547">Nucleotide-binding</keyword>
<comment type="catalytic activity">
    <reaction evidence="8">
        <text>L-seryl-[protein] + ATP = O-phospho-L-seryl-[protein] + ADP + H(+)</text>
        <dbReference type="Rhea" id="RHEA:17989"/>
        <dbReference type="Rhea" id="RHEA-COMP:9863"/>
        <dbReference type="Rhea" id="RHEA-COMP:11604"/>
        <dbReference type="ChEBI" id="CHEBI:15378"/>
        <dbReference type="ChEBI" id="CHEBI:29999"/>
        <dbReference type="ChEBI" id="CHEBI:30616"/>
        <dbReference type="ChEBI" id="CHEBI:83421"/>
        <dbReference type="ChEBI" id="CHEBI:456216"/>
        <dbReference type="EC" id="2.7.11.1"/>
    </reaction>
</comment>
<accession>A0A1J4KE17</accession>
<reference evidence="13" key="1">
    <citation type="submission" date="2016-10" db="EMBL/GenBank/DDBJ databases">
        <authorList>
            <person name="Benchimol M."/>
            <person name="Almeida L.G."/>
            <person name="Vasconcelos A.T."/>
            <person name="Perreira-Neves A."/>
            <person name="Rosa I.A."/>
            <person name="Tasca T."/>
            <person name="Bogo M.R."/>
            <person name="de Souza W."/>
        </authorList>
    </citation>
    <scope>NUCLEOTIDE SEQUENCE [LARGE SCALE GENOMIC DNA]</scope>
    <source>
        <strain evidence="13">K</strain>
    </source>
</reference>
<dbReference type="PANTHER" id="PTHR24346">
    <property type="entry name" value="MAP/MICROTUBULE AFFINITY-REGULATING KINASE"/>
    <property type="match status" value="1"/>
</dbReference>
<dbReference type="Pfam" id="PF00069">
    <property type="entry name" value="Pkinase"/>
    <property type="match status" value="1"/>
</dbReference>
<evidence type="ECO:0000256" key="7">
    <source>
        <dbReference type="ARBA" id="ARBA00047899"/>
    </source>
</evidence>
<keyword evidence="6 9" id="KW-0067">ATP-binding</keyword>
<feature type="region of interest" description="Disordered" evidence="11">
    <location>
        <begin position="380"/>
        <end position="430"/>
    </location>
</feature>
<dbReference type="PROSITE" id="PS50011">
    <property type="entry name" value="PROTEIN_KINASE_DOM"/>
    <property type="match status" value="1"/>
</dbReference>
<dbReference type="InterPro" id="IPR008271">
    <property type="entry name" value="Ser/Thr_kinase_AS"/>
</dbReference>
<dbReference type="GO" id="GO:0005737">
    <property type="term" value="C:cytoplasm"/>
    <property type="evidence" value="ECO:0007669"/>
    <property type="project" value="TreeGrafter"/>
</dbReference>
<keyword evidence="2 10" id="KW-0723">Serine/threonine-protein kinase</keyword>
<evidence type="ECO:0000256" key="3">
    <source>
        <dbReference type="ARBA" id="ARBA00022679"/>
    </source>
</evidence>
<keyword evidence="5 13" id="KW-0418">Kinase</keyword>
<evidence type="ECO:0000313" key="13">
    <source>
        <dbReference type="EMBL" id="OHT09242.1"/>
    </source>
</evidence>
<dbReference type="SMART" id="SM00220">
    <property type="entry name" value="S_TKc"/>
    <property type="match status" value="1"/>
</dbReference>
<evidence type="ECO:0000256" key="6">
    <source>
        <dbReference type="ARBA" id="ARBA00022840"/>
    </source>
</evidence>
<evidence type="ECO:0000256" key="10">
    <source>
        <dbReference type="RuleBase" id="RU000304"/>
    </source>
</evidence>
<evidence type="ECO:0000256" key="5">
    <source>
        <dbReference type="ARBA" id="ARBA00022777"/>
    </source>
</evidence>
<comment type="catalytic activity">
    <reaction evidence="7">
        <text>L-threonyl-[protein] + ATP = O-phospho-L-threonyl-[protein] + ADP + H(+)</text>
        <dbReference type="Rhea" id="RHEA:46608"/>
        <dbReference type="Rhea" id="RHEA-COMP:11060"/>
        <dbReference type="Rhea" id="RHEA-COMP:11605"/>
        <dbReference type="ChEBI" id="CHEBI:15378"/>
        <dbReference type="ChEBI" id="CHEBI:30013"/>
        <dbReference type="ChEBI" id="CHEBI:30616"/>
        <dbReference type="ChEBI" id="CHEBI:61977"/>
        <dbReference type="ChEBI" id="CHEBI:456216"/>
        <dbReference type="EC" id="2.7.11.1"/>
    </reaction>
</comment>
<name>A0A1J4KE17_9EUKA</name>
<gene>
    <name evidence="13" type="ORF">TRFO_21879</name>
</gene>
<evidence type="ECO:0000256" key="2">
    <source>
        <dbReference type="ARBA" id="ARBA00022527"/>
    </source>
</evidence>
<dbReference type="EMBL" id="MLAK01000644">
    <property type="protein sequence ID" value="OHT09242.1"/>
    <property type="molecule type" value="Genomic_DNA"/>
</dbReference>
<dbReference type="FunFam" id="3.30.200.20:FF:000315">
    <property type="entry name" value="Calcium-dependent protein kinase 3"/>
    <property type="match status" value="1"/>
</dbReference>
<dbReference type="RefSeq" id="XP_068362378.1">
    <property type="nucleotide sequence ID" value="XM_068502247.1"/>
</dbReference>
<dbReference type="OrthoDB" id="193931at2759"/>
<dbReference type="GeneID" id="94836951"/>
<keyword evidence="14" id="KW-1185">Reference proteome</keyword>
<evidence type="ECO:0000256" key="4">
    <source>
        <dbReference type="ARBA" id="ARBA00022741"/>
    </source>
</evidence>
<dbReference type="PROSITE" id="PS00108">
    <property type="entry name" value="PROTEIN_KINASE_ST"/>
    <property type="match status" value="1"/>
</dbReference>
<keyword evidence="3" id="KW-0808">Transferase</keyword>
<dbReference type="Proteomes" id="UP000179807">
    <property type="component" value="Unassembled WGS sequence"/>
</dbReference>
<dbReference type="GO" id="GO:0005524">
    <property type="term" value="F:ATP binding"/>
    <property type="evidence" value="ECO:0007669"/>
    <property type="project" value="UniProtKB-UniRule"/>
</dbReference>
<dbReference type="EC" id="2.7.11.1" evidence="1"/>
<feature type="binding site" evidence="9">
    <location>
        <position position="41"/>
    </location>
    <ligand>
        <name>ATP</name>
        <dbReference type="ChEBI" id="CHEBI:30616"/>
    </ligand>
</feature>
<dbReference type="GO" id="GO:0004674">
    <property type="term" value="F:protein serine/threonine kinase activity"/>
    <property type="evidence" value="ECO:0007669"/>
    <property type="project" value="UniProtKB-KW"/>
</dbReference>
<dbReference type="CDD" id="cd14003">
    <property type="entry name" value="STKc_AMPK-like"/>
    <property type="match status" value="1"/>
</dbReference>
<sequence length="448" mass="51084">MFVSPGNLTDKYTLCHKIGSGAFGNVYKAIHKATNSEVAIKMIQKSTFQNIDAKVHFDNETKIMSKLDHPLISQFYEIIESGKDYICCVSEYARNGDLLGYLNSKSTLGEREARTIFSQLVVAVQYMHDVKKVAHRDLKPENILLDKDNNIRLIDFGFSKFFSDNQLFESVCGSPAYVAPEIVTGQKYTEIADIWSLGIILYAMVVGRLPFDGETLKEQLESVAYIEPHFPNHLSNELVDLLQKMLSKDPKLRIPLNRIISHPWLKGYEEVNQIFEIFKNPVFKFESDILTQMNFLGIDTKNLEQELIMNQVNDKTISYRLLQRNKFFREVSNLLSKNLSKPVVRIEVRQQFNCPISPFARTRNANQGVRNSTVNNLNQRQNKENDSTVENANSNVEKVLPPRRRSPFISPAHTGSKPVSSVPRGMMKDAGTKRTLATTNVSPRVIRF</sequence>
<dbReference type="Gene3D" id="1.10.510.10">
    <property type="entry name" value="Transferase(Phosphotransferase) domain 1"/>
    <property type="match status" value="1"/>
</dbReference>